<dbReference type="SUPFAM" id="SSF46689">
    <property type="entry name" value="Homeodomain-like"/>
    <property type="match status" value="1"/>
</dbReference>
<evidence type="ECO:0000256" key="6">
    <source>
        <dbReference type="ARBA" id="ARBA00023125"/>
    </source>
</evidence>
<feature type="modified residue" description="4-aspartylphosphate" evidence="8">
    <location>
        <position position="55"/>
    </location>
</feature>
<dbReference type="Proteomes" id="UP001595755">
    <property type="component" value="Unassembled WGS sequence"/>
</dbReference>
<dbReference type="SMART" id="SM00448">
    <property type="entry name" value="REC"/>
    <property type="match status" value="1"/>
</dbReference>
<evidence type="ECO:0000259" key="9">
    <source>
        <dbReference type="PROSITE" id="PS01124"/>
    </source>
</evidence>
<evidence type="ECO:0000256" key="3">
    <source>
        <dbReference type="ARBA" id="ARBA00022553"/>
    </source>
</evidence>
<proteinExistence type="predicted"/>
<dbReference type="Pfam" id="PF12833">
    <property type="entry name" value="HTH_18"/>
    <property type="match status" value="1"/>
</dbReference>
<organism evidence="11 12">
    <name type="scientific">Cohnella boryungensis</name>
    <dbReference type="NCBI Taxonomy" id="768479"/>
    <lineage>
        <taxon>Bacteria</taxon>
        <taxon>Bacillati</taxon>
        <taxon>Bacillota</taxon>
        <taxon>Bacilli</taxon>
        <taxon>Bacillales</taxon>
        <taxon>Paenibacillaceae</taxon>
        <taxon>Cohnella</taxon>
    </lineage>
</organism>
<dbReference type="InterPro" id="IPR001789">
    <property type="entry name" value="Sig_transdc_resp-reg_receiver"/>
</dbReference>
<protein>
    <submittedName>
        <fullName evidence="11">Response regulator</fullName>
    </submittedName>
</protein>
<feature type="domain" description="HTH araC/xylS-type" evidence="9">
    <location>
        <begin position="402"/>
        <end position="501"/>
    </location>
</feature>
<dbReference type="Gene3D" id="3.40.50.2300">
    <property type="match status" value="1"/>
</dbReference>
<evidence type="ECO:0000256" key="4">
    <source>
        <dbReference type="ARBA" id="ARBA00023012"/>
    </source>
</evidence>
<dbReference type="InterPro" id="IPR051552">
    <property type="entry name" value="HptR"/>
</dbReference>
<evidence type="ECO:0000313" key="12">
    <source>
        <dbReference type="Proteomes" id="UP001595755"/>
    </source>
</evidence>
<sequence>MFTALIAEDSKPILRNIKALLQSTELPISVVATASNGEEALECLRSQPVDIMLTDIRMPKMDGLTLIEEAKRLHPQLKVVLISGYNDFEYTRKALNLQVFDYLLKPVERHQLMDVMERLIGQLNESQVSDTDMLKEILDAQYRSGVKLGTEFREQAHCPLILRMQPFTPGTGNWKTETLQHCLEEVCAPHASWVFPTQTPLQALVLVHASVREKFGSFLDWMNAVRQRLADEGLEVSAGGQLQPLEPGELPDLYRRISRQLDERLALDEPILLDANLLPRTPGEEQSDDAEKKAIMGSFLEMIRQRQRERFLLKLSEQLHRWRQESIRVAELERFLAMMADTFGEQLSDHDPWSRLKQAEAVGKLMSSASYASFCEELLAWAGEGFELMQAQNKKSSQELFQQIDDYVQMNMYSHLSITDLALKFHVSPSYISRIIKRHSDQTFVHYYMQLKIKEARRLLEDKPELKIKELSDALSFSDQHYFSKVFKEYTGCSPTEYKERLRDEEDQKKPSEE</sequence>
<dbReference type="CDD" id="cd17536">
    <property type="entry name" value="REC_YesN-like"/>
    <property type="match status" value="1"/>
</dbReference>
<dbReference type="PANTHER" id="PTHR42713:SF3">
    <property type="entry name" value="TRANSCRIPTIONAL REGULATORY PROTEIN HPTR"/>
    <property type="match status" value="1"/>
</dbReference>
<reference evidence="12" key="1">
    <citation type="journal article" date="2019" name="Int. J. Syst. Evol. Microbiol.">
        <title>The Global Catalogue of Microorganisms (GCM) 10K type strain sequencing project: providing services to taxonomists for standard genome sequencing and annotation.</title>
        <authorList>
            <consortium name="The Broad Institute Genomics Platform"/>
            <consortium name="The Broad Institute Genome Sequencing Center for Infectious Disease"/>
            <person name="Wu L."/>
            <person name="Ma J."/>
        </authorList>
    </citation>
    <scope>NUCLEOTIDE SEQUENCE [LARGE SCALE GENOMIC DNA]</scope>
    <source>
        <strain evidence="12">CGMCC 4.1641</strain>
    </source>
</reference>
<dbReference type="Pfam" id="PF00072">
    <property type="entry name" value="Response_reg"/>
    <property type="match status" value="1"/>
</dbReference>
<dbReference type="InterPro" id="IPR009057">
    <property type="entry name" value="Homeodomain-like_sf"/>
</dbReference>
<keyword evidence="5" id="KW-0805">Transcription regulation</keyword>
<dbReference type="PANTHER" id="PTHR42713">
    <property type="entry name" value="HISTIDINE KINASE-RELATED"/>
    <property type="match status" value="1"/>
</dbReference>
<dbReference type="PROSITE" id="PS01124">
    <property type="entry name" value="HTH_ARAC_FAMILY_2"/>
    <property type="match status" value="1"/>
</dbReference>
<dbReference type="EMBL" id="JBHSED010000019">
    <property type="protein sequence ID" value="MFC4304191.1"/>
    <property type="molecule type" value="Genomic_DNA"/>
</dbReference>
<keyword evidence="2" id="KW-0963">Cytoplasm</keyword>
<accession>A0ABV8SA16</accession>
<evidence type="ECO:0000256" key="7">
    <source>
        <dbReference type="ARBA" id="ARBA00023163"/>
    </source>
</evidence>
<comment type="subcellular location">
    <subcellularLocation>
        <location evidence="1">Cytoplasm</location>
    </subcellularLocation>
</comment>
<dbReference type="RefSeq" id="WP_204604946.1">
    <property type="nucleotide sequence ID" value="NZ_JBHSED010000019.1"/>
</dbReference>
<keyword evidence="3 8" id="KW-0597">Phosphoprotein</keyword>
<keyword evidence="7" id="KW-0804">Transcription</keyword>
<feature type="domain" description="Response regulatory" evidence="10">
    <location>
        <begin position="3"/>
        <end position="120"/>
    </location>
</feature>
<evidence type="ECO:0000256" key="1">
    <source>
        <dbReference type="ARBA" id="ARBA00004496"/>
    </source>
</evidence>
<dbReference type="SUPFAM" id="SSF52172">
    <property type="entry name" value="CheY-like"/>
    <property type="match status" value="1"/>
</dbReference>
<keyword evidence="6" id="KW-0238">DNA-binding</keyword>
<dbReference type="InterPro" id="IPR018060">
    <property type="entry name" value="HTH_AraC"/>
</dbReference>
<dbReference type="PROSITE" id="PS50110">
    <property type="entry name" value="RESPONSE_REGULATORY"/>
    <property type="match status" value="1"/>
</dbReference>
<keyword evidence="4" id="KW-0902">Two-component regulatory system</keyword>
<evidence type="ECO:0000256" key="5">
    <source>
        <dbReference type="ARBA" id="ARBA00023015"/>
    </source>
</evidence>
<comment type="caution">
    <text evidence="11">The sequence shown here is derived from an EMBL/GenBank/DDBJ whole genome shotgun (WGS) entry which is preliminary data.</text>
</comment>
<evidence type="ECO:0000313" key="11">
    <source>
        <dbReference type="EMBL" id="MFC4304191.1"/>
    </source>
</evidence>
<dbReference type="SMART" id="SM00342">
    <property type="entry name" value="HTH_ARAC"/>
    <property type="match status" value="1"/>
</dbReference>
<name>A0ABV8SA16_9BACL</name>
<evidence type="ECO:0000259" key="10">
    <source>
        <dbReference type="PROSITE" id="PS50110"/>
    </source>
</evidence>
<keyword evidence="12" id="KW-1185">Reference proteome</keyword>
<dbReference type="Gene3D" id="1.10.10.60">
    <property type="entry name" value="Homeodomain-like"/>
    <property type="match status" value="2"/>
</dbReference>
<gene>
    <name evidence="11" type="ORF">ACFO1S_12200</name>
</gene>
<dbReference type="InterPro" id="IPR011006">
    <property type="entry name" value="CheY-like_superfamily"/>
</dbReference>
<evidence type="ECO:0000256" key="2">
    <source>
        <dbReference type="ARBA" id="ARBA00022490"/>
    </source>
</evidence>
<evidence type="ECO:0000256" key="8">
    <source>
        <dbReference type="PROSITE-ProRule" id="PRU00169"/>
    </source>
</evidence>